<dbReference type="PANTHER" id="PTHR47053:SF1">
    <property type="entry name" value="MUREIN DD-ENDOPEPTIDASE MEPH-RELATED"/>
    <property type="match status" value="1"/>
</dbReference>
<dbReference type="AlphaFoldDB" id="A0A368JRX9"/>
<dbReference type="SMART" id="SM00287">
    <property type="entry name" value="SH3b"/>
    <property type="match status" value="2"/>
</dbReference>
<keyword evidence="7" id="KW-1185">Reference proteome</keyword>
<evidence type="ECO:0000313" key="6">
    <source>
        <dbReference type="EMBL" id="RCR70085.1"/>
    </source>
</evidence>
<keyword evidence="4" id="KW-0788">Thiol protease</keyword>
<evidence type="ECO:0000256" key="1">
    <source>
        <dbReference type="ARBA" id="ARBA00007074"/>
    </source>
</evidence>
<dbReference type="InterPro" id="IPR041382">
    <property type="entry name" value="SH3_16"/>
</dbReference>
<evidence type="ECO:0000256" key="4">
    <source>
        <dbReference type="ARBA" id="ARBA00022807"/>
    </source>
</evidence>
<gene>
    <name evidence="6" type="ORF">DUE52_09410</name>
</gene>
<feature type="domain" description="NlpC/P60" evidence="5">
    <location>
        <begin position="235"/>
        <end position="370"/>
    </location>
</feature>
<proteinExistence type="inferred from homology"/>
<dbReference type="PANTHER" id="PTHR47053">
    <property type="entry name" value="MUREIN DD-ENDOPEPTIDASE MEPH-RELATED"/>
    <property type="match status" value="1"/>
</dbReference>
<comment type="caution">
    <text evidence="6">The sequence shown here is derived from an EMBL/GenBank/DDBJ whole genome shotgun (WGS) entry which is preliminary data.</text>
</comment>
<dbReference type="Pfam" id="PF18348">
    <property type="entry name" value="SH3_16"/>
    <property type="match status" value="1"/>
</dbReference>
<reference evidence="6 7" key="1">
    <citation type="submission" date="2018-07" db="EMBL/GenBank/DDBJ databases">
        <title>Genome analysis of Larkinella rosea.</title>
        <authorList>
            <person name="Zhou Z."/>
            <person name="Wang G."/>
        </authorList>
    </citation>
    <scope>NUCLEOTIDE SEQUENCE [LARGE SCALE GENOMIC DNA]</scope>
    <source>
        <strain evidence="7">zzj9</strain>
    </source>
</reference>
<comment type="similarity">
    <text evidence="1">Belongs to the peptidase C40 family.</text>
</comment>
<evidence type="ECO:0000256" key="2">
    <source>
        <dbReference type="ARBA" id="ARBA00022670"/>
    </source>
</evidence>
<dbReference type="Gene3D" id="2.30.30.40">
    <property type="entry name" value="SH3 Domains"/>
    <property type="match status" value="2"/>
</dbReference>
<dbReference type="InterPro" id="IPR000064">
    <property type="entry name" value="NLP_P60_dom"/>
</dbReference>
<organism evidence="6 7">
    <name type="scientific">Larkinella punicea</name>
    <dbReference type="NCBI Taxonomy" id="2315727"/>
    <lineage>
        <taxon>Bacteria</taxon>
        <taxon>Pseudomonadati</taxon>
        <taxon>Bacteroidota</taxon>
        <taxon>Cytophagia</taxon>
        <taxon>Cytophagales</taxon>
        <taxon>Spirosomataceae</taxon>
        <taxon>Larkinella</taxon>
    </lineage>
</organism>
<keyword evidence="2" id="KW-0645">Protease</keyword>
<protein>
    <submittedName>
        <fullName evidence="6">Glycoside hydrolase</fullName>
    </submittedName>
</protein>
<evidence type="ECO:0000256" key="3">
    <source>
        <dbReference type="ARBA" id="ARBA00022801"/>
    </source>
</evidence>
<dbReference type="InterPro" id="IPR038765">
    <property type="entry name" value="Papain-like_cys_pep_sf"/>
</dbReference>
<dbReference type="OrthoDB" id="9813368at2"/>
<dbReference type="Gene3D" id="3.90.1720.10">
    <property type="entry name" value="endopeptidase domain like (from Nostoc punctiforme)"/>
    <property type="match status" value="1"/>
</dbReference>
<name>A0A368JRX9_9BACT</name>
<dbReference type="RefSeq" id="WP_114405781.1">
    <property type="nucleotide sequence ID" value="NZ_QOWE01000006.1"/>
</dbReference>
<accession>A0A368JRX9</accession>
<dbReference type="SUPFAM" id="SSF54001">
    <property type="entry name" value="Cysteine proteinases"/>
    <property type="match status" value="1"/>
</dbReference>
<dbReference type="GO" id="GO:0006508">
    <property type="term" value="P:proteolysis"/>
    <property type="evidence" value="ECO:0007669"/>
    <property type="project" value="UniProtKB-KW"/>
</dbReference>
<evidence type="ECO:0000259" key="5">
    <source>
        <dbReference type="PROSITE" id="PS51935"/>
    </source>
</evidence>
<keyword evidence="3 6" id="KW-0378">Hydrolase</keyword>
<dbReference type="Pfam" id="PF00877">
    <property type="entry name" value="NLPC_P60"/>
    <property type="match status" value="1"/>
</dbReference>
<sequence length="378" mass="42183">MKRIFIGFSLLFMISADGFTQSISQVVDAVRRQYAPDKRVAIFNVEADSSGQLTGFTNLPEAKQALLAQLKAADVAIVDQIQLLPAPVLGEKTYAIANVSVANLRSNARNAAELSTQALLGMPLKVWDKDRGWYQVQTPDQYIAWTDAGAIQLMTKADFEQWQSAEKIIYTRPFGFVYSEPGKRSQTVSDIVAGNTLVLVGENRQYFQVRYPDGRTGYVPKREAQRFDRWKETAKPTEESLVSTAKSLMGIPYLWGGTSVKGMDCSGFTKTVYLLNGQQLSRDASQQVNEGELIETPNKTFAQLKPGDLLFFGEPATADKPERVVHVAMWIGNNEFIHASGHIRVTSVDPTAPNFDAYELNRFLRAKRVIKNEMINIK</sequence>
<dbReference type="Proteomes" id="UP000253383">
    <property type="component" value="Unassembled WGS sequence"/>
</dbReference>
<dbReference type="GO" id="GO:0008234">
    <property type="term" value="F:cysteine-type peptidase activity"/>
    <property type="evidence" value="ECO:0007669"/>
    <property type="project" value="UniProtKB-KW"/>
</dbReference>
<dbReference type="Pfam" id="PF08239">
    <property type="entry name" value="SH3_3"/>
    <property type="match status" value="1"/>
</dbReference>
<evidence type="ECO:0000313" key="7">
    <source>
        <dbReference type="Proteomes" id="UP000253383"/>
    </source>
</evidence>
<dbReference type="InterPro" id="IPR003646">
    <property type="entry name" value="SH3-like_bac-type"/>
</dbReference>
<dbReference type="EMBL" id="QOWE01000006">
    <property type="protein sequence ID" value="RCR70085.1"/>
    <property type="molecule type" value="Genomic_DNA"/>
</dbReference>
<dbReference type="PROSITE" id="PS51935">
    <property type="entry name" value="NLPC_P60"/>
    <property type="match status" value="1"/>
</dbReference>
<dbReference type="InterPro" id="IPR051202">
    <property type="entry name" value="Peptidase_C40"/>
</dbReference>